<evidence type="ECO:0000256" key="7">
    <source>
        <dbReference type="ARBA" id="ARBA00023098"/>
    </source>
</evidence>
<evidence type="ECO:0000256" key="2">
    <source>
        <dbReference type="ARBA" id="ARBA00005042"/>
    </source>
</evidence>
<proteinExistence type="inferred from homology"/>
<comment type="subcellular location">
    <subcellularLocation>
        <location evidence="11">Mitochondrion</location>
    </subcellularLocation>
</comment>
<keyword evidence="7 11" id="KW-0443">Lipid metabolism</keyword>
<accession>A0A1B6D6J1</accession>
<sequence length="473" mass="53763">MRQFVQAIEKSFEVHSAQIVPPYLSWIYNVAPSFSINGDQISILHKPDEFYTTLLERCRGAKKRIVLASLYLGTGPLESALVQALDCRLKELGKDLNVNILLDANRGSRGIHNSRTMLLPLLRSHPHCQVAMFHTPALRGLLRHLLPPRYNELIGLQHMKVYVIDDSLIISGANLSQDYFTNRQDRYILISDCPPIADFYYKLVDKVSSVSLKLCSNNILSMSSNVHPYQCSQETYSSHARSEIWGFYMNMVEQSKRTIEAGHDTWIFPLIELPPISVHLDSKVTKRILELADAGSTLHLATPYFNLTDDYNSTILKRSKAQFQFLMAHPTANSFNTASGPAGRIPHAYTSLAAGFLNWARRIGQCHRITLLEYQRPGWTYHAKGLWHTLAGQSSPYLTLIGSSNFGARSVERDLESQVVIVTSNENLSKRLKEEQNHLYELGIQFSEETATQADRKSPLWVKAVLWFFKNYF</sequence>
<protein>
    <recommendedName>
        <fullName evidence="11">CDP-diacylglycerol--glycerol-3-phosphate 3-phosphatidyltransferase</fullName>
        <ecNumber evidence="11">2.7.8.5</ecNumber>
    </recommendedName>
</protein>
<dbReference type="EC" id="2.7.8.5" evidence="11"/>
<evidence type="ECO:0000256" key="6">
    <source>
        <dbReference type="ARBA" id="ARBA00022737"/>
    </source>
</evidence>
<dbReference type="GO" id="GO:0008444">
    <property type="term" value="F:CDP-diacylglycerol-glycerol-3-phosphate 3-phosphatidyltransferase activity"/>
    <property type="evidence" value="ECO:0007669"/>
    <property type="project" value="UniProtKB-EC"/>
</dbReference>
<keyword evidence="4 11" id="KW-0444">Lipid biosynthesis</keyword>
<evidence type="ECO:0000256" key="10">
    <source>
        <dbReference type="ARBA" id="ARBA00048586"/>
    </source>
</evidence>
<comment type="similarity">
    <text evidence="3 11">Belongs to the CDP-alcohol phosphatidyltransferase class-II family.</text>
</comment>
<gene>
    <name evidence="13" type="ORF">g.4262</name>
</gene>
<evidence type="ECO:0000256" key="8">
    <source>
        <dbReference type="ARBA" id="ARBA00023209"/>
    </source>
</evidence>
<dbReference type="CDD" id="cd09137">
    <property type="entry name" value="PLDc_PGS1_euk_2"/>
    <property type="match status" value="1"/>
</dbReference>
<evidence type="ECO:0000256" key="11">
    <source>
        <dbReference type="RuleBase" id="RU365024"/>
    </source>
</evidence>
<reference evidence="13" key="1">
    <citation type="submission" date="2015-12" db="EMBL/GenBank/DDBJ databases">
        <title>De novo transcriptome assembly of four potential Pierce s Disease insect vectors from Arizona vineyards.</title>
        <authorList>
            <person name="Tassone E.E."/>
        </authorList>
    </citation>
    <scope>NUCLEOTIDE SEQUENCE</scope>
</reference>
<dbReference type="GO" id="GO:0005739">
    <property type="term" value="C:mitochondrion"/>
    <property type="evidence" value="ECO:0007669"/>
    <property type="project" value="UniProtKB-SubCell"/>
</dbReference>
<evidence type="ECO:0000259" key="12">
    <source>
        <dbReference type="PROSITE" id="PS50035"/>
    </source>
</evidence>
<evidence type="ECO:0000256" key="4">
    <source>
        <dbReference type="ARBA" id="ARBA00022516"/>
    </source>
</evidence>
<dbReference type="SUPFAM" id="SSF56024">
    <property type="entry name" value="Phospholipase D/nuclease"/>
    <property type="match status" value="2"/>
</dbReference>
<dbReference type="PIRSF" id="PIRSF000850">
    <property type="entry name" value="Phospholipase_D_PSS"/>
    <property type="match status" value="1"/>
</dbReference>
<evidence type="ECO:0000313" key="13">
    <source>
        <dbReference type="EMBL" id="JAS21302.1"/>
    </source>
</evidence>
<dbReference type="EMBL" id="GEDC01015996">
    <property type="protein sequence ID" value="JAS21302.1"/>
    <property type="molecule type" value="Transcribed_RNA"/>
</dbReference>
<dbReference type="PANTHER" id="PTHR12586">
    <property type="entry name" value="CDP-DIACYLGLYCEROL--SERINE O-PHOSPHATIDYLTRANSFERASE"/>
    <property type="match status" value="1"/>
</dbReference>
<keyword evidence="5 11" id="KW-0808">Transferase</keyword>
<dbReference type="InterPro" id="IPR001736">
    <property type="entry name" value="PLipase_D/transphosphatidylase"/>
</dbReference>
<dbReference type="CDD" id="cd09135">
    <property type="entry name" value="PLDc_PGS1_euk_1"/>
    <property type="match status" value="1"/>
</dbReference>
<dbReference type="AlphaFoldDB" id="A0A1B6D6J1"/>
<comment type="pathway">
    <text evidence="2 11">Phospholipid metabolism; phosphatidylglycerol biosynthesis; phosphatidylglycerol from CDP-diacylglycerol: step 1/2.</text>
</comment>
<dbReference type="PROSITE" id="PS50035">
    <property type="entry name" value="PLD"/>
    <property type="match status" value="1"/>
</dbReference>
<keyword evidence="6" id="KW-0677">Repeat</keyword>
<evidence type="ECO:0000256" key="5">
    <source>
        <dbReference type="ARBA" id="ARBA00022679"/>
    </source>
</evidence>
<dbReference type="SMART" id="SM00155">
    <property type="entry name" value="PLDc"/>
    <property type="match status" value="2"/>
</dbReference>
<dbReference type="Gene3D" id="3.30.870.10">
    <property type="entry name" value="Endonuclease Chain A"/>
    <property type="match status" value="2"/>
</dbReference>
<keyword evidence="11" id="KW-0496">Mitochondrion</keyword>
<dbReference type="UniPathway" id="UPA00084">
    <property type="reaction ID" value="UER00503"/>
</dbReference>
<dbReference type="GO" id="GO:0005524">
    <property type="term" value="F:ATP binding"/>
    <property type="evidence" value="ECO:0007669"/>
    <property type="project" value="UniProtKB-KW"/>
</dbReference>
<name>A0A1B6D6J1_9HEMI</name>
<comment type="function">
    <text evidence="1 11">Functions in the biosynthesis of the anionic phospholipids phosphatidylglycerol and cardiolipin.</text>
</comment>
<dbReference type="InterPro" id="IPR016270">
    <property type="entry name" value="PGS1"/>
</dbReference>
<dbReference type="PANTHER" id="PTHR12586:SF1">
    <property type="entry name" value="CDP-DIACYLGLYCEROL--GLYCEROL-3-PHOSPHATE 3-PHOSPHATIDYLTRANSFERASE, MITOCHONDRIAL"/>
    <property type="match status" value="1"/>
</dbReference>
<comment type="catalytic activity">
    <reaction evidence="10 11">
        <text>a CDP-1,2-diacyl-sn-glycerol + sn-glycerol 3-phosphate = a 1,2-diacyl-sn-glycero-3-phospho-(1'-sn-glycero-3'-phosphate) + CMP + H(+)</text>
        <dbReference type="Rhea" id="RHEA:12593"/>
        <dbReference type="ChEBI" id="CHEBI:15378"/>
        <dbReference type="ChEBI" id="CHEBI:57597"/>
        <dbReference type="ChEBI" id="CHEBI:58332"/>
        <dbReference type="ChEBI" id="CHEBI:60110"/>
        <dbReference type="ChEBI" id="CHEBI:60377"/>
        <dbReference type="EC" id="2.7.8.5"/>
    </reaction>
</comment>
<keyword evidence="8 11" id="KW-0594">Phospholipid biosynthesis</keyword>
<organism evidence="13">
    <name type="scientific">Clastoptera arizonana</name>
    <name type="common">Arizona spittle bug</name>
    <dbReference type="NCBI Taxonomy" id="38151"/>
    <lineage>
        <taxon>Eukaryota</taxon>
        <taxon>Metazoa</taxon>
        <taxon>Ecdysozoa</taxon>
        <taxon>Arthropoda</taxon>
        <taxon>Hexapoda</taxon>
        <taxon>Insecta</taxon>
        <taxon>Pterygota</taxon>
        <taxon>Neoptera</taxon>
        <taxon>Paraneoptera</taxon>
        <taxon>Hemiptera</taxon>
        <taxon>Auchenorrhyncha</taxon>
        <taxon>Cercopoidea</taxon>
        <taxon>Clastopteridae</taxon>
        <taxon>Clastoptera</taxon>
    </lineage>
</organism>
<dbReference type="GO" id="GO:0032049">
    <property type="term" value="P:cardiolipin biosynthetic process"/>
    <property type="evidence" value="ECO:0007669"/>
    <property type="project" value="InterPro"/>
</dbReference>
<keyword evidence="11" id="KW-0067">ATP-binding</keyword>
<evidence type="ECO:0000256" key="9">
    <source>
        <dbReference type="ARBA" id="ARBA00023264"/>
    </source>
</evidence>
<keyword evidence="11" id="KW-0547">Nucleotide-binding</keyword>
<keyword evidence="9 11" id="KW-1208">Phospholipid metabolism</keyword>
<evidence type="ECO:0000256" key="3">
    <source>
        <dbReference type="ARBA" id="ARBA00010682"/>
    </source>
</evidence>
<evidence type="ECO:0000256" key="1">
    <source>
        <dbReference type="ARBA" id="ARBA00003537"/>
    </source>
</evidence>
<feature type="domain" description="PLD phosphodiesterase" evidence="12">
    <location>
        <begin position="153"/>
        <end position="179"/>
    </location>
</feature>